<dbReference type="PANTHER" id="PTHR46018">
    <property type="entry name" value="ZINC PHOSPHODIESTERASE ELAC PROTEIN 1"/>
    <property type="match status" value="1"/>
</dbReference>
<dbReference type="CDD" id="cd07719">
    <property type="entry name" value="arylsulfatase_AtsA-like_MBL-fold"/>
    <property type="match status" value="1"/>
</dbReference>
<dbReference type="RefSeq" id="WP_270919911.1">
    <property type="nucleotide sequence ID" value="NZ_CP127247.1"/>
</dbReference>
<feature type="chain" id="PRO_5040975848" evidence="2">
    <location>
        <begin position="25"/>
        <end position="404"/>
    </location>
</feature>
<feature type="domain" description="Metallo-beta-lactamase" evidence="3">
    <location>
        <begin position="96"/>
        <end position="312"/>
    </location>
</feature>
<dbReference type="Pfam" id="PF12706">
    <property type="entry name" value="Lactamase_B_2"/>
    <property type="match status" value="1"/>
</dbReference>
<evidence type="ECO:0000256" key="1">
    <source>
        <dbReference type="ARBA" id="ARBA00022801"/>
    </source>
</evidence>
<dbReference type="AlphaFoldDB" id="A0A9Y2P2G3"/>
<keyword evidence="2" id="KW-0732">Signal</keyword>
<dbReference type="SUPFAM" id="SSF56281">
    <property type="entry name" value="Metallo-hydrolase/oxidoreductase"/>
    <property type="match status" value="1"/>
</dbReference>
<keyword evidence="5" id="KW-1185">Reference proteome</keyword>
<dbReference type="PANTHER" id="PTHR46018:SF2">
    <property type="entry name" value="ZINC PHOSPHODIESTERASE ELAC PROTEIN 1"/>
    <property type="match status" value="1"/>
</dbReference>
<evidence type="ECO:0000313" key="4">
    <source>
        <dbReference type="EMBL" id="WIY25052.1"/>
    </source>
</evidence>
<evidence type="ECO:0000313" key="5">
    <source>
        <dbReference type="Proteomes" id="UP001238334"/>
    </source>
</evidence>
<evidence type="ECO:0000259" key="3">
    <source>
        <dbReference type="Pfam" id="PF12706"/>
    </source>
</evidence>
<gene>
    <name evidence="4" type="primary">gntH</name>
    <name evidence="4" type="ORF">QPJ95_21605</name>
</gene>
<proteinExistence type="predicted"/>
<dbReference type="InterPro" id="IPR036866">
    <property type="entry name" value="RibonucZ/Hydroxyglut_hydro"/>
</dbReference>
<protein>
    <submittedName>
        <fullName evidence="4">Guanitoxin biosynthesis MBL fold metallo-hydrolase GntH</fullName>
    </submittedName>
</protein>
<name>A0A9Y2P2G3_9RHOB</name>
<reference evidence="4 5" key="1">
    <citation type="submission" date="2023-06" db="EMBL/GenBank/DDBJ databases">
        <title>Parasedimentitalea psychrophila sp. nov., a psychrophilic bacterium isolated from deep-sea sediment.</title>
        <authorList>
            <person name="Li A."/>
        </authorList>
    </citation>
    <scope>NUCLEOTIDE SEQUENCE [LARGE SCALE GENOMIC DNA]</scope>
    <source>
        <strain evidence="4 5">QS115</strain>
    </source>
</reference>
<dbReference type="Gene3D" id="3.60.15.10">
    <property type="entry name" value="Ribonuclease Z/Hydroxyacylglutathione hydrolase-like"/>
    <property type="match status" value="1"/>
</dbReference>
<dbReference type="InterPro" id="IPR001279">
    <property type="entry name" value="Metallo-B-lactamas"/>
</dbReference>
<organism evidence="4 5">
    <name type="scientific">Parasedimentitalea psychrophila</name>
    <dbReference type="NCBI Taxonomy" id="2997337"/>
    <lineage>
        <taxon>Bacteria</taxon>
        <taxon>Pseudomonadati</taxon>
        <taxon>Pseudomonadota</taxon>
        <taxon>Alphaproteobacteria</taxon>
        <taxon>Rhodobacterales</taxon>
        <taxon>Paracoccaceae</taxon>
        <taxon>Parasedimentitalea</taxon>
    </lineage>
</organism>
<dbReference type="GO" id="GO:0042781">
    <property type="term" value="F:3'-tRNA processing endoribonuclease activity"/>
    <property type="evidence" value="ECO:0007669"/>
    <property type="project" value="TreeGrafter"/>
</dbReference>
<keyword evidence="1" id="KW-0378">Hydrolase</keyword>
<feature type="signal peptide" evidence="2">
    <location>
        <begin position="1"/>
        <end position="24"/>
    </location>
</feature>
<dbReference type="Proteomes" id="UP001238334">
    <property type="component" value="Chromosome"/>
</dbReference>
<dbReference type="EMBL" id="CP127247">
    <property type="protein sequence ID" value="WIY25052.1"/>
    <property type="molecule type" value="Genomic_DNA"/>
</dbReference>
<evidence type="ECO:0000256" key="2">
    <source>
        <dbReference type="SAM" id="SignalP"/>
    </source>
</evidence>
<dbReference type="InterPro" id="IPR044094">
    <property type="entry name" value="AtsA-like_MBL-fold"/>
</dbReference>
<sequence length="404" mass="44560">MRAYISVLLSAVLWAALPASVAFSKPDNVDGTNVPEGRIPQDILDNKYPRTYFPGTEKVGPDEMRITALGTGMPNQSPSNAAASFLVELGNGEAFIFDAGTGSTDRLAGLEPDYSKFDKVFISHLHTDHAGDLATLWVAGWINGRHTPLHVYGPSGASPDLGTNFHIDHIRDAWRWDVTSRAGTLPNAGGIIEAHEFDYSKTAVIYDTNGVKITSFPAIHIRDGSVSYRLDWNGLSFVFGGDSYPNRWFAENSKGADVVVHEAFFTPEQWMDIAGFPYNQAYWVTSVIHTPPEGFGKLMSIVEPRLAVAYHYWNHRDIEFEIYEGIRSTYDGPLALADDLTVINLTKDHIEVREAVINHEAWPQGTSIEWDTAPRGEPATGLISDWLDGGKLEGLVPAPKEPFD</sequence>
<accession>A0A9Y2P2G3</accession>
<dbReference type="NCBIfam" id="NF041257">
    <property type="entry name" value="GntH_guanitoxin"/>
    <property type="match status" value="1"/>
</dbReference>
<dbReference type="KEGG" id="ppso:QPJ95_21605"/>